<dbReference type="PRINTS" id="PR01438">
    <property type="entry name" value="UNVRSLSTRESS"/>
</dbReference>
<protein>
    <submittedName>
        <fullName evidence="3">Universal stress protein</fullName>
    </submittedName>
</protein>
<name>A0A9W6FUJ8_9BACT</name>
<organism evidence="3 4">
    <name type="scientific">Desulforhabdus amnigena</name>
    <dbReference type="NCBI Taxonomy" id="40218"/>
    <lineage>
        <taxon>Bacteria</taxon>
        <taxon>Pseudomonadati</taxon>
        <taxon>Thermodesulfobacteriota</taxon>
        <taxon>Syntrophobacteria</taxon>
        <taxon>Syntrophobacterales</taxon>
        <taxon>Syntrophobacteraceae</taxon>
        <taxon>Desulforhabdus</taxon>
    </lineage>
</organism>
<dbReference type="EMBL" id="BSDR01000001">
    <property type="protein sequence ID" value="GLI35133.1"/>
    <property type="molecule type" value="Genomic_DNA"/>
</dbReference>
<dbReference type="GO" id="GO:0005524">
    <property type="term" value="F:ATP binding"/>
    <property type="evidence" value="ECO:0007669"/>
    <property type="project" value="UniProtKB-KW"/>
</dbReference>
<dbReference type="AlphaFoldDB" id="A0A9W6FUJ8"/>
<evidence type="ECO:0000313" key="3">
    <source>
        <dbReference type="EMBL" id="GLI35133.1"/>
    </source>
</evidence>
<feature type="domain" description="UspA" evidence="2">
    <location>
        <begin position="11"/>
        <end position="147"/>
    </location>
</feature>
<comment type="caution">
    <text evidence="3">The sequence shown here is derived from an EMBL/GenBank/DDBJ whole genome shotgun (WGS) entry which is preliminary data.</text>
</comment>
<proteinExistence type="inferred from homology"/>
<accession>A0A9W6FUJ8</accession>
<reference evidence="3" key="1">
    <citation type="submission" date="2022-12" db="EMBL/GenBank/DDBJ databases">
        <title>Reference genome sequencing for broad-spectrum identification of bacterial and archaeal isolates by mass spectrometry.</title>
        <authorList>
            <person name="Sekiguchi Y."/>
            <person name="Tourlousse D.M."/>
        </authorList>
    </citation>
    <scope>NUCLEOTIDE SEQUENCE</scope>
    <source>
        <strain evidence="3">ASRB1</strain>
    </source>
</reference>
<dbReference type="InterPro" id="IPR006015">
    <property type="entry name" value="Universal_stress_UspA"/>
</dbReference>
<dbReference type="InterPro" id="IPR014729">
    <property type="entry name" value="Rossmann-like_a/b/a_fold"/>
</dbReference>
<dbReference type="Proteomes" id="UP001144372">
    <property type="component" value="Unassembled WGS sequence"/>
</dbReference>
<gene>
    <name evidence="3" type="ORF">DAMNIGENAA_25660</name>
</gene>
<feature type="domain" description="UspA" evidence="2">
    <location>
        <begin position="155"/>
        <end position="275"/>
    </location>
</feature>
<dbReference type="SUPFAM" id="SSF52402">
    <property type="entry name" value="Adenine nucleotide alpha hydrolases-like"/>
    <property type="match status" value="2"/>
</dbReference>
<comment type="similarity">
    <text evidence="1">Belongs to the universal stress protein A family.</text>
</comment>
<evidence type="ECO:0000313" key="4">
    <source>
        <dbReference type="Proteomes" id="UP001144372"/>
    </source>
</evidence>
<sequence>MNGRTCPIEKMKKLLVATDGTEASQGAVAAALELAKNCSVEMLAVAVVLTNPEDENAVPFVIAQAEKDMEQRVNAVKAMAEEAGIDCGVIVKRGDDPYWEIVNEAKKNKADMIVMGTHGRRGIKRFVMGSVTASVIGHAPCQVLVIPAHAKVDFGTILAATDGSKHGDAAVKEAIAIAKVCSSLLVVVSVASSDDEAPATKESVKQALVLADKEKVEKEGMVLRGNAGEAIVEAAEQKGAGLIVMGSHGRTGLMNLFMGSVTEYVLSHGNIPILVATAR</sequence>
<dbReference type="Gene3D" id="3.40.50.620">
    <property type="entry name" value="HUPs"/>
    <property type="match status" value="2"/>
</dbReference>
<dbReference type="RefSeq" id="WP_281794718.1">
    <property type="nucleotide sequence ID" value="NZ_BSDR01000001.1"/>
</dbReference>
<dbReference type="PANTHER" id="PTHR46268:SF6">
    <property type="entry name" value="UNIVERSAL STRESS PROTEIN UP12"/>
    <property type="match status" value="1"/>
</dbReference>
<dbReference type="CDD" id="cd00293">
    <property type="entry name" value="USP-like"/>
    <property type="match status" value="2"/>
</dbReference>
<dbReference type="PANTHER" id="PTHR46268">
    <property type="entry name" value="STRESS RESPONSE PROTEIN NHAX"/>
    <property type="match status" value="1"/>
</dbReference>
<dbReference type="InterPro" id="IPR006016">
    <property type="entry name" value="UspA"/>
</dbReference>
<dbReference type="Pfam" id="PF00582">
    <property type="entry name" value="Usp"/>
    <property type="match status" value="2"/>
</dbReference>
<evidence type="ECO:0000256" key="1">
    <source>
        <dbReference type="ARBA" id="ARBA00008791"/>
    </source>
</evidence>
<keyword evidence="4" id="KW-1185">Reference proteome</keyword>
<evidence type="ECO:0000259" key="2">
    <source>
        <dbReference type="Pfam" id="PF00582"/>
    </source>
</evidence>